<evidence type="ECO:0000313" key="6">
    <source>
        <dbReference type="Proteomes" id="UP001212411"/>
    </source>
</evidence>
<evidence type="ECO:0000256" key="2">
    <source>
        <dbReference type="ARBA" id="ARBA00022741"/>
    </source>
</evidence>
<dbReference type="PRINTS" id="PR00094">
    <property type="entry name" value="ADENYLTKNASE"/>
</dbReference>
<gene>
    <name evidence="5" type="primary">ura6</name>
    <name evidence="5" type="ORF">SOMG_03013</name>
</gene>
<evidence type="ECO:0000256" key="1">
    <source>
        <dbReference type="ARBA" id="ARBA00022679"/>
    </source>
</evidence>
<reference evidence="5 6" key="1">
    <citation type="journal article" date="2023" name="G3 (Bethesda)">
        <title>A high-quality reference genome for the fission yeast Schizosaccharomyces osmophilus.</title>
        <authorList>
            <person name="Jia G.S."/>
            <person name="Zhang W.C."/>
            <person name="Liang Y."/>
            <person name="Liu X.H."/>
            <person name="Rhind N."/>
            <person name="Pidoux A."/>
            <person name="Brysch-Herzberg M."/>
            <person name="Du L.L."/>
        </authorList>
    </citation>
    <scope>NUCLEOTIDE SEQUENCE [LARGE SCALE GENOMIC DNA]</scope>
    <source>
        <strain evidence="5 6">CBS 15793</strain>
    </source>
</reference>
<keyword evidence="1 4" id="KW-0808">Transferase</keyword>
<evidence type="ECO:0000313" key="5">
    <source>
        <dbReference type="EMBL" id="WBW73334.1"/>
    </source>
</evidence>
<dbReference type="EMBL" id="CP115612">
    <property type="protein sequence ID" value="WBW73334.1"/>
    <property type="molecule type" value="Genomic_DNA"/>
</dbReference>
<sequence>MYKVIFVLGGPGAGKGTQCDRLTTKLNCAHISAGDCLREEQARPDSSDGKLIKEYITEGKIVPMEITLRLLDAKMKSYSLQGINTFLIDGFPRKMDQFEGFENTICPAAVALFFYCGQEVMLSRLINRGKTSGRDDDNTDSIKKRFITFTETSMPVVNALKNDSRCITINAEQDPDTVFQNTVDALQPYL</sequence>
<dbReference type="GO" id="GO:0006139">
    <property type="term" value="P:nucleobase-containing compound metabolic process"/>
    <property type="evidence" value="ECO:0007669"/>
    <property type="project" value="InterPro"/>
</dbReference>
<dbReference type="GeneID" id="80876493"/>
<proteinExistence type="inferred from homology"/>
<dbReference type="Pfam" id="PF00406">
    <property type="entry name" value="ADK"/>
    <property type="match status" value="1"/>
</dbReference>
<dbReference type="RefSeq" id="XP_056037577.1">
    <property type="nucleotide sequence ID" value="XM_056181804.1"/>
</dbReference>
<dbReference type="InterPro" id="IPR033690">
    <property type="entry name" value="Adenylat_kinase_CS"/>
</dbReference>
<dbReference type="CDD" id="cd01428">
    <property type="entry name" value="ADK"/>
    <property type="match status" value="1"/>
</dbReference>
<dbReference type="InterPro" id="IPR000850">
    <property type="entry name" value="Adenylat/UMP-CMP_kin"/>
</dbReference>
<keyword evidence="2" id="KW-0547">Nucleotide-binding</keyword>
<evidence type="ECO:0000256" key="4">
    <source>
        <dbReference type="RuleBase" id="RU003330"/>
    </source>
</evidence>
<accession>A0AAE9WBS0</accession>
<dbReference type="GO" id="GO:0019205">
    <property type="term" value="F:nucleobase-containing compound kinase activity"/>
    <property type="evidence" value="ECO:0007669"/>
    <property type="project" value="InterPro"/>
</dbReference>
<dbReference type="PROSITE" id="PS00113">
    <property type="entry name" value="ADENYLATE_KINASE"/>
    <property type="match status" value="1"/>
</dbReference>
<dbReference type="KEGG" id="som:SOMG_03013"/>
<comment type="similarity">
    <text evidence="4">Belongs to the adenylate kinase family.</text>
</comment>
<dbReference type="AlphaFoldDB" id="A0AAE9WBS0"/>
<dbReference type="InterPro" id="IPR027417">
    <property type="entry name" value="P-loop_NTPase"/>
</dbReference>
<keyword evidence="6" id="KW-1185">Reference proteome</keyword>
<dbReference type="Proteomes" id="UP001212411">
    <property type="component" value="Chromosome 2"/>
</dbReference>
<evidence type="ECO:0000256" key="3">
    <source>
        <dbReference type="ARBA" id="ARBA00022777"/>
    </source>
</evidence>
<dbReference type="Gene3D" id="3.40.50.300">
    <property type="entry name" value="P-loop containing nucleotide triphosphate hydrolases"/>
    <property type="match status" value="1"/>
</dbReference>
<dbReference type="HAMAP" id="MF_00235">
    <property type="entry name" value="Adenylate_kinase_Adk"/>
    <property type="match status" value="1"/>
</dbReference>
<dbReference type="GO" id="GO:0005524">
    <property type="term" value="F:ATP binding"/>
    <property type="evidence" value="ECO:0007669"/>
    <property type="project" value="InterPro"/>
</dbReference>
<organism evidence="5 6">
    <name type="scientific">Schizosaccharomyces osmophilus</name>
    <dbReference type="NCBI Taxonomy" id="2545709"/>
    <lineage>
        <taxon>Eukaryota</taxon>
        <taxon>Fungi</taxon>
        <taxon>Dikarya</taxon>
        <taxon>Ascomycota</taxon>
        <taxon>Taphrinomycotina</taxon>
        <taxon>Schizosaccharomycetes</taxon>
        <taxon>Schizosaccharomycetales</taxon>
        <taxon>Schizosaccharomycetaceae</taxon>
        <taxon>Schizosaccharomyces</taxon>
    </lineage>
</organism>
<keyword evidence="3 4" id="KW-0418">Kinase</keyword>
<dbReference type="SUPFAM" id="SSF52540">
    <property type="entry name" value="P-loop containing nucleoside triphosphate hydrolases"/>
    <property type="match status" value="1"/>
</dbReference>
<protein>
    <submittedName>
        <fullName evidence="5">Uridylate kinase Ura6</fullName>
    </submittedName>
</protein>
<dbReference type="PANTHER" id="PTHR23359">
    <property type="entry name" value="NUCLEOTIDE KINASE"/>
    <property type="match status" value="1"/>
</dbReference>
<name>A0AAE9WBS0_9SCHI</name>